<gene>
    <name evidence="1" type="ORF">BDR25DRAFT_352450</name>
</gene>
<organism evidence="1 2">
    <name type="scientific">Lindgomyces ingoldianus</name>
    <dbReference type="NCBI Taxonomy" id="673940"/>
    <lineage>
        <taxon>Eukaryota</taxon>
        <taxon>Fungi</taxon>
        <taxon>Dikarya</taxon>
        <taxon>Ascomycota</taxon>
        <taxon>Pezizomycotina</taxon>
        <taxon>Dothideomycetes</taxon>
        <taxon>Pleosporomycetidae</taxon>
        <taxon>Pleosporales</taxon>
        <taxon>Lindgomycetaceae</taxon>
        <taxon>Lindgomyces</taxon>
    </lineage>
</organism>
<comment type="caution">
    <text evidence="1">The sequence shown here is derived from an EMBL/GenBank/DDBJ whole genome shotgun (WGS) entry which is preliminary data.</text>
</comment>
<dbReference type="Proteomes" id="UP000799755">
    <property type="component" value="Unassembled WGS sequence"/>
</dbReference>
<proteinExistence type="predicted"/>
<protein>
    <submittedName>
        <fullName evidence="1">Uncharacterized protein</fullName>
    </submittedName>
</protein>
<name>A0ACB6R408_9PLEO</name>
<evidence type="ECO:0000313" key="1">
    <source>
        <dbReference type="EMBL" id="KAF2473998.1"/>
    </source>
</evidence>
<evidence type="ECO:0000313" key="2">
    <source>
        <dbReference type="Proteomes" id="UP000799755"/>
    </source>
</evidence>
<accession>A0ACB6R408</accession>
<keyword evidence="2" id="KW-1185">Reference proteome</keyword>
<reference evidence="1" key="1">
    <citation type="journal article" date="2020" name="Stud. Mycol.">
        <title>101 Dothideomycetes genomes: a test case for predicting lifestyles and emergence of pathogens.</title>
        <authorList>
            <person name="Haridas S."/>
            <person name="Albert R."/>
            <person name="Binder M."/>
            <person name="Bloem J."/>
            <person name="Labutti K."/>
            <person name="Salamov A."/>
            <person name="Andreopoulos B."/>
            <person name="Baker S."/>
            <person name="Barry K."/>
            <person name="Bills G."/>
            <person name="Bluhm B."/>
            <person name="Cannon C."/>
            <person name="Castanera R."/>
            <person name="Culley D."/>
            <person name="Daum C."/>
            <person name="Ezra D."/>
            <person name="Gonzalez J."/>
            <person name="Henrissat B."/>
            <person name="Kuo A."/>
            <person name="Liang C."/>
            <person name="Lipzen A."/>
            <person name="Lutzoni F."/>
            <person name="Magnuson J."/>
            <person name="Mondo S."/>
            <person name="Nolan M."/>
            <person name="Ohm R."/>
            <person name="Pangilinan J."/>
            <person name="Park H.-J."/>
            <person name="Ramirez L."/>
            <person name="Alfaro M."/>
            <person name="Sun H."/>
            <person name="Tritt A."/>
            <person name="Yoshinaga Y."/>
            <person name="Zwiers L.-H."/>
            <person name="Turgeon B."/>
            <person name="Goodwin S."/>
            <person name="Spatafora J."/>
            <person name="Crous P."/>
            <person name="Grigoriev I."/>
        </authorList>
    </citation>
    <scope>NUCLEOTIDE SEQUENCE</scope>
    <source>
        <strain evidence="1">ATCC 200398</strain>
    </source>
</reference>
<dbReference type="EMBL" id="MU003499">
    <property type="protein sequence ID" value="KAF2473998.1"/>
    <property type="molecule type" value="Genomic_DNA"/>
</dbReference>
<sequence>MRLGGGSKSRAIHRDWFLALHGEVVSPKSHLFAIKFHCSCSLVLALQGACIMREIIYYGPRLIRQLIDIRGPNTSSPITQTIQNVLRMRPSLIEPDLLVAEAQSRKLTFQICLRRLGGGGVNGYRYRAVWKLYCELVVSTSPLMAPCTPVRYSGDFLLLASRFSGVPKTSSSSSELGPMREVRWLLRLYSDLARAVTA</sequence>